<gene>
    <name evidence="5" type="ORF">K1X11_013090</name>
</gene>
<dbReference type="CDD" id="cd01392">
    <property type="entry name" value="HTH_LacI"/>
    <property type="match status" value="1"/>
</dbReference>
<dbReference type="InterPro" id="IPR010982">
    <property type="entry name" value="Lambda_DNA-bd_dom_sf"/>
</dbReference>
<dbReference type="SMART" id="SM00354">
    <property type="entry name" value="HTH_LACI"/>
    <property type="match status" value="1"/>
</dbReference>
<evidence type="ECO:0000256" key="1">
    <source>
        <dbReference type="ARBA" id="ARBA00023015"/>
    </source>
</evidence>
<dbReference type="SUPFAM" id="SSF53822">
    <property type="entry name" value="Periplasmic binding protein-like I"/>
    <property type="match status" value="1"/>
</dbReference>
<dbReference type="PROSITE" id="PS50932">
    <property type="entry name" value="HTH_LACI_2"/>
    <property type="match status" value="1"/>
</dbReference>
<proteinExistence type="predicted"/>
<dbReference type="InterPro" id="IPR046335">
    <property type="entry name" value="LacI/GalR-like_sensor"/>
</dbReference>
<dbReference type="InterPro" id="IPR000843">
    <property type="entry name" value="HTH_LacI"/>
</dbReference>
<reference evidence="5 6" key="2">
    <citation type="submission" date="2023-12" db="EMBL/GenBank/DDBJ databases">
        <title>Description of an unclassified Opitutus bacterium of Verrucomicrobiota.</title>
        <authorList>
            <person name="Zhang D.-F."/>
        </authorList>
    </citation>
    <scope>NUCLEOTIDE SEQUENCE [LARGE SCALE GENOMIC DNA]</scope>
    <source>
        <strain evidence="5 6">WL0086</strain>
    </source>
</reference>
<dbReference type="GO" id="GO:0003677">
    <property type="term" value="F:DNA binding"/>
    <property type="evidence" value="ECO:0007669"/>
    <property type="project" value="UniProtKB-KW"/>
</dbReference>
<evidence type="ECO:0000256" key="3">
    <source>
        <dbReference type="ARBA" id="ARBA00023163"/>
    </source>
</evidence>
<evidence type="ECO:0000313" key="5">
    <source>
        <dbReference type="EMBL" id="WRQ85740.1"/>
    </source>
</evidence>
<keyword evidence="1" id="KW-0805">Transcription regulation</keyword>
<dbReference type="Gene3D" id="1.10.260.40">
    <property type="entry name" value="lambda repressor-like DNA-binding domains"/>
    <property type="match status" value="1"/>
</dbReference>
<dbReference type="Proteomes" id="UP000738431">
    <property type="component" value="Chromosome"/>
</dbReference>
<sequence length="361" mass="39561">MKNDLASLGSASAPSMETIAAAAGVATSTVSRALKGDARISPQTSRRIREITERLGYRPNPLVSALMTQLRYGHPPVARCNLAWLDFFPGPEDWRDDPVQVAFWQGAQRQAQRLGYAINRIRTQDKSPKRLAGQLHSRGIQGVLVPPFDESDGLATTIPLPLDSLTIVGVGTRFEKPALHYSSDDQFEYGRMAVQKLWERGYRRIGYVGEPRVEKFVNGRFFAGYYSTLCSELGGTPLPPLVSARDDDAIEWLRQAKPDVIVTANRRLLSVLRKAGLRVPDDVALAHLNIEDVEGASAAEVAGIRQDNVGVGANAVELLVSLLYQNESGIPVHPRGIQVHGVWVDGPTVSRPKPERQTATN</sequence>
<dbReference type="SUPFAM" id="SSF47413">
    <property type="entry name" value="lambda repressor-like DNA-binding domains"/>
    <property type="match status" value="1"/>
</dbReference>
<evidence type="ECO:0000313" key="6">
    <source>
        <dbReference type="Proteomes" id="UP000738431"/>
    </source>
</evidence>
<dbReference type="Gene3D" id="3.40.50.2300">
    <property type="match status" value="2"/>
</dbReference>
<dbReference type="Pfam" id="PF13377">
    <property type="entry name" value="Peripla_BP_3"/>
    <property type="match status" value="1"/>
</dbReference>
<accession>A0ABZ1C617</accession>
<dbReference type="PANTHER" id="PTHR30146">
    <property type="entry name" value="LACI-RELATED TRANSCRIPTIONAL REPRESSOR"/>
    <property type="match status" value="1"/>
</dbReference>
<organism evidence="5 6">
    <name type="scientific">Actomonas aquatica</name>
    <dbReference type="NCBI Taxonomy" id="2866162"/>
    <lineage>
        <taxon>Bacteria</taxon>
        <taxon>Pseudomonadati</taxon>
        <taxon>Verrucomicrobiota</taxon>
        <taxon>Opitutia</taxon>
        <taxon>Opitutales</taxon>
        <taxon>Opitutaceae</taxon>
        <taxon>Actomonas</taxon>
    </lineage>
</organism>
<name>A0ABZ1C617_9BACT</name>
<feature type="domain" description="HTH lacI-type" evidence="4">
    <location>
        <begin position="14"/>
        <end position="68"/>
    </location>
</feature>
<dbReference type="InterPro" id="IPR028082">
    <property type="entry name" value="Peripla_BP_I"/>
</dbReference>
<keyword evidence="3" id="KW-0804">Transcription</keyword>
<dbReference type="EMBL" id="CP139781">
    <property type="protein sequence ID" value="WRQ85740.1"/>
    <property type="molecule type" value="Genomic_DNA"/>
</dbReference>
<keyword evidence="6" id="KW-1185">Reference proteome</keyword>
<protein>
    <submittedName>
        <fullName evidence="5">LacI family DNA-binding transcriptional regulator</fullName>
    </submittedName>
</protein>
<evidence type="ECO:0000256" key="2">
    <source>
        <dbReference type="ARBA" id="ARBA00023125"/>
    </source>
</evidence>
<dbReference type="PANTHER" id="PTHR30146:SF109">
    <property type="entry name" value="HTH-TYPE TRANSCRIPTIONAL REGULATOR GALS"/>
    <property type="match status" value="1"/>
</dbReference>
<keyword evidence="2 5" id="KW-0238">DNA-binding</keyword>
<dbReference type="Pfam" id="PF00356">
    <property type="entry name" value="LacI"/>
    <property type="match status" value="1"/>
</dbReference>
<reference evidence="5 6" key="1">
    <citation type="submission" date="2021-08" db="EMBL/GenBank/DDBJ databases">
        <authorList>
            <person name="Zhang D."/>
            <person name="Zhang A."/>
            <person name="Wang L."/>
        </authorList>
    </citation>
    <scope>NUCLEOTIDE SEQUENCE [LARGE SCALE GENOMIC DNA]</scope>
    <source>
        <strain evidence="5 6">WL0086</strain>
    </source>
</reference>
<evidence type="ECO:0000259" key="4">
    <source>
        <dbReference type="PROSITE" id="PS50932"/>
    </source>
</evidence>
<dbReference type="RefSeq" id="WP_221033191.1">
    <property type="nucleotide sequence ID" value="NZ_CP139781.1"/>
</dbReference>